<dbReference type="AlphaFoldDB" id="A0A0B4CRM5"/>
<evidence type="ECO:0000259" key="3">
    <source>
        <dbReference type="Pfam" id="PF18962"/>
    </source>
</evidence>
<dbReference type="Pfam" id="PF18962">
    <property type="entry name" value="Por_Secre_tail"/>
    <property type="match status" value="1"/>
</dbReference>
<protein>
    <recommendedName>
        <fullName evidence="3">Secretion system C-terminal sorting domain-containing protein</fullName>
    </recommendedName>
</protein>
<accession>A0A0B4CRM5</accession>
<evidence type="ECO:0000256" key="1">
    <source>
        <dbReference type="ARBA" id="ARBA00022729"/>
    </source>
</evidence>
<dbReference type="RefSeq" id="WP_039365360.1">
    <property type="nucleotide sequence ID" value="NZ_JWTA01000004.1"/>
</dbReference>
<keyword evidence="5" id="KW-1185">Reference proteome</keyword>
<dbReference type="NCBIfam" id="TIGR04183">
    <property type="entry name" value="Por_Secre_tail"/>
    <property type="match status" value="1"/>
</dbReference>
<comment type="caution">
    <text evidence="4">The sequence shown here is derived from an EMBL/GenBank/DDBJ whole genome shotgun (WGS) entry which is preliminary data.</text>
</comment>
<evidence type="ECO:0000256" key="2">
    <source>
        <dbReference type="SAM" id="SignalP"/>
    </source>
</evidence>
<dbReference type="STRING" id="363331.RM51_03815"/>
<keyword evidence="1 2" id="KW-0732">Signal</keyword>
<dbReference type="OrthoDB" id="1352409at2"/>
<dbReference type="EMBL" id="JWTA01000004">
    <property type="protein sequence ID" value="KIC63869.1"/>
    <property type="molecule type" value="Genomic_DNA"/>
</dbReference>
<dbReference type="InterPro" id="IPR026444">
    <property type="entry name" value="Secre_tail"/>
</dbReference>
<proteinExistence type="predicted"/>
<organism evidence="4 5">
    <name type="scientific">Chryseobacterium taiwanense</name>
    <dbReference type="NCBI Taxonomy" id="363331"/>
    <lineage>
        <taxon>Bacteria</taxon>
        <taxon>Pseudomonadati</taxon>
        <taxon>Bacteroidota</taxon>
        <taxon>Flavobacteriia</taxon>
        <taxon>Flavobacteriales</taxon>
        <taxon>Weeksellaceae</taxon>
        <taxon>Chryseobacterium group</taxon>
        <taxon>Chryseobacterium</taxon>
    </lineage>
</organism>
<evidence type="ECO:0000313" key="4">
    <source>
        <dbReference type="EMBL" id="KIC63869.1"/>
    </source>
</evidence>
<gene>
    <name evidence="4" type="ORF">RM51_03815</name>
</gene>
<reference evidence="4 5" key="1">
    <citation type="submission" date="2014-12" db="EMBL/GenBank/DDBJ databases">
        <title>Genome sequencing of Chryseobacterium taiwanense TPW19.</title>
        <authorList>
            <person name="Tan P.W."/>
            <person name="Chan K.-G."/>
        </authorList>
    </citation>
    <scope>NUCLEOTIDE SEQUENCE [LARGE SCALE GENOMIC DNA]</scope>
    <source>
        <strain evidence="4 5">TPW19</strain>
    </source>
</reference>
<name>A0A0B4CRM5_9FLAO</name>
<sequence length="158" mass="17464">MKTKFYFSFLLLLFFFMSFAQESVNASGGGVTNASNTISYSIGQPFYHQVSGGGIILIEGVQQPYEIITMGTSEYSGIQLGVKVYPNPTSSLLFLRVEGIDLKDVSYQLFDSSGRNVLRDKIKQTETSIDLTSKPSGVYILNVLTTESSIKTFKIIKN</sequence>
<feature type="domain" description="Secretion system C-terminal sorting" evidence="3">
    <location>
        <begin position="84"/>
        <end position="153"/>
    </location>
</feature>
<feature type="signal peptide" evidence="2">
    <location>
        <begin position="1"/>
        <end position="20"/>
    </location>
</feature>
<feature type="chain" id="PRO_5002100602" description="Secretion system C-terminal sorting domain-containing protein" evidence="2">
    <location>
        <begin position="21"/>
        <end position="158"/>
    </location>
</feature>
<evidence type="ECO:0000313" key="5">
    <source>
        <dbReference type="Proteomes" id="UP000031167"/>
    </source>
</evidence>
<dbReference type="Proteomes" id="UP000031167">
    <property type="component" value="Unassembled WGS sequence"/>
</dbReference>